<dbReference type="InterPro" id="IPR029056">
    <property type="entry name" value="Ribokinase-like"/>
</dbReference>
<sequence>MKIVSLGEIVVEIMATEINQPLSETGLFSGPFPSGAPAIFIDQVAKLGVDCSIISAVGKDGFGDINLKRLLKDGVDIAGISVLEDEVTGSAFVTYQSNGDRDFIFNIRKAACGQLSLNNANLAVLDDCTHLHIMGSSLINQNIVDLCLTAIDIVKSNQGKVSFDPNIRKELLNENMKASLTKILANTDIYMPSEAEVTVLSSCDNDAAAIKEYFTHYNVSEVVLKQGSKGATVFTPNSMTEISAFLVDEVDPTGAGDCFGGAYIACRVKGMSIEESLSIAAQCGARSVTFKGPMEGTSTREELLQFFQ</sequence>
<dbReference type="SUPFAM" id="SSF53613">
    <property type="entry name" value="Ribokinase-like"/>
    <property type="match status" value="1"/>
</dbReference>
<dbReference type="Pfam" id="PF00294">
    <property type="entry name" value="PfkB"/>
    <property type="match status" value="1"/>
</dbReference>
<gene>
    <name evidence="7" type="ORF">H2O73_12625</name>
</gene>
<dbReference type="Gene3D" id="3.40.1190.20">
    <property type="match status" value="1"/>
</dbReference>
<dbReference type="InterPro" id="IPR002173">
    <property type="entry name" value="Carboh/pur_kinase_PfkB_CS"/>
</dbReference>
<dbReference type="PROSITE" id="PS00584">
    <property type="entry name" value="PFKB_KINASES_2"/>
    <property type="match status" value="1"/>
</dbReference>
<evidence type="ECO:0000313" key="8">
    <source>
        <dbReference type="Proteomes" id="UP000571701"/>
    </source>
</evidence>
<evidence type="ECO:0000256" key="2">
    <source>
        <dbReference type="ARBA" id="ARBA00022679"/>
    </source>
</evidence>
<keyword evidence="4 7" id="KW-0418">Kinase</keyword>
<reference evidence="7 8" key="1">
    <citation type="submission" date="2020-07" db="EMBL/GenBank/DDBJ databases">
        <title>Vibrio marinisediminis sp. nov., isolated from marine sediment.</title>
        <authorList>
            <person name="Ji X."/>
        </authorList>
    </citation>
    <scope>NUCLEOTIDE SEQUENCE [LARGE SCALE GENOMIC DNA]</scope>
    <source>
        <strain evidence="7 8">404</strain>
    </source>
</reference>
<dbReference type="GO" id="GO:0005524">
    <property type="term" value="F:ATP binding"/>
    <property type="evidence" value="ECO:0007669"/>
    <property type="project" value="UniProtKB-KW"/>
</dbReference>
<dbReference type="InterPro" id="IPR050306">
    <property type="entry name" value="PfkB_Carbo_kinase"/>
</dbReference>
<proteinExistence type="inferred from homology"/>
<dbReference type="GO" id="GO:0016301">
    <property type="term" value="F:kinase activity"/>
    <property type="evidence" value="ECO:0007669"/>
    <property type="project" value="UniProtKB-KW"/>
</dbReference>
<evidence type="ECO:0000256" key="4">
    <source>
        <dbReference type="ARBA" id="ARBA00022777"/>
    </source>
</evidence>
<protein>
    <submittedName>
        <fullName evidence="7">Sugar kinase</fullName>
    </submittedName>
</protein>
<evidence type="ECO:0000256" key="1">
    <source>
        <dbReference type="ARBA" id="ARBA00010688"/>
    </source>
</evidence>
<evidence type="ECO:0000256" key="3">
    <source>
        <dbReference type="ARBA" id="ARBA00022741"/>
    </source>
</evidence>
<keyword evidence="2" id="KW-0808">Transferase</keyword>
<evidence type="ECO:0000313" key="7">
    <source>
        <dbReference type="EMBL" id="MBA5763199.1"/>
    </source>
</evidence>
<keyword evidence="8" id="KW-1185">Reference proteome</keyword>
<dbReference type="PANTHER" id="PTHR43085">
    <property type="entry name" value="HEXOKINASE FAMILY MEMBER"/>
    <property type="match status" value="1"/>
</dbReference>
<keyword evidence="3" id="KW-0547">Nucleotide-binding</keyword>
<accession>A0A7W2FRZ7</accession>
<dbReference type="PANTHER" id="PTHR43085:SF1">
    <property type="entry name" value="PSEUDOURIDINE KINASE-RELATED"/>
    <property type="match status" value="1"/>
</dbReference>
<dbReference type="CDD" id="cd01166">
    <property type="entry name" value="KdgK"/>
    <property type="match status" value="1"/>
</dbReference>
<dbReference type="EMBL" id="JACFYF010000007">
    <property type="protein sequence ID" value="MBA5763199.1"/>
    <property type="molecule type" value="Genomic_DNA"/>
</dbReference>
<comment type="similarity">
    <text evidence="1">Belongs to the carbohydrate kinase PfkB family.</text>
</comment>
<organism evidence="7 8">
    <name type="scientific">Vibrio marinisediminis</name>
    <dbReference type="NCBI Taxonomy" id="2758441"/>
    <lineage>
        <taxon>Bacteria</taxon>
        <taxon>Pseudomonadati</taxon>
        <taxon>Pseudomonadota</taxon>
        <taxon>Gammaproteobacteria</taxon>
        <taxon>Vibrionales</taxon>
        <taxon>Vibrionaceae</taxon>
        <taxon>Vibrio</taxon>
    </lineage>
</organism>
<evidence type="ECO:0000259" key="6">
    <source>
        <dbReference type="Pfam" id="PF00294"/>
    </source>
</evidence>
<comment type="caution">
    <text evidence="7">The sequence shown here is derived from an EMBL/GenBank/DDBJ whole genome shotgun (WGS) entry which is preliminary data.</text>
</comment>
<dbReference type="InterPro" id="IPR011611">
    <property type="entry name" value="PfkB_dom"/>
</dbReference>
<name>A0A7W2FRZ7_9VIBR</name>
<feature type="domain" description="Carbohydrate kinase PfkB" evidence="6">
    <location>
        <begin position="35"/>
        <end position="298"/>
    </location>
</feature>
<dbReference type="AlphaFoldDB" id="A0A7W2FRZ7"/>
<evidence type="ECO:0000256" key="5">
    <source>
        <dbReference type="ARBA" id="ARBA00022840"/>
    </source>
</evidence>
<keyword evidence="5" id="KW-0067">ATP-binding</keyword>
<dbReference type="Proteomes" id="UP000571701">
    <property type="component" value="Unassembled WGS sequence"/>
</dbReference>